<feature type="domain" description="Peptidase S1" evidence="7">
    <location>
        <begin position="41"/>
        <end position="272"/>
    </location>
</feature>
<keyword evidence="1 5" id="KW-0645">Protease</keyword>
<dbReference type="Gene3D" id="2.40.10.10">
    <property type="entry name" value="Trypsin-like serine proteases"/>
    <property type="match status" value="1"/>
</dbReference>
<dbReference type="PROSITE" id="PS00134">
    <property type="entry name" value="TRYPSIN_HIS"/>
    <property type="match status" value="1"/>
</dbReference>
<keyword evidence="9" id="KW-1185">Reference proteome</keyword>
<name>A0AAN8WXS5_HALRR</name>
<dbReference type="PROSITE" id="PS50240">
    <property type="entry name" value="TRYPSIN_DOM"/>
    <property type="match status" value="1"/>
</dbReference>
<dbReference type="FunFam" id="2.40.10.10:FF:000006">
    <property type="entry name" value="Serine proteinase stubble"/>
    <property type="match status" value="1"/>
</dbReference>
<proteinExistence type="predicted"/>
<dbReference type="PROSITE" id="PS00135">
    <property type="entry name" value="TRYPSIN_SER"/>
    <property type="match status" value="1"/>
</dbReference>
<dbReference type="InterPro" id="IPR001254">
    <property type="entry name" value="Trypsin_dom"/>
</dbReference>
<evidence type="ECO:0000256" key="1">
    <source>
        <dbReference type="ARBA" id="ARBA00022670"/>
    </source>
</evidence>
<keyword evidence="8" id="KW-0472">Membrane</keyword>
<dbReference type="PANTHER" id="PTHR24252">
    <property type="entry name" value="ACROSIN-RELATED"/>
    <property type="match status" value="1"/>
</dbReference>
<feature type="chain" id="PRO_5043002889" evidence="6">
    <location>
        <begin position="20"/>
        <end position="338"/>
    </location>
</feature>
<evidence type="ECO:0000313" key="9">
    <source>
        <dbReference type="Proteomes" id="UP001381693"/>
    </source>
</evidence>
<keyword evidence="4" id="KW-1015">Disulfide bond</keyword>
<sequence>MRTKCVMCWLIIVSLVSNSAFFANRKIGHPEFCGIGDLARIIGGTESEAKQWPWMVSLRLFWGLHFCGGFLVTPSHVVTAAHCVALLKEEKALLRVYAGTQGKDANTTVVSQIRTIIIHPKFRRKSAFDSDIAILVLREPLEFDDSISAICLPLREPRMKQNVVAIGYGKTSEKAKFFSPVLRHVNIEVLDPTQCGTYEELVEGTMICAGILQGGKDACSGDSGGPLMSEDEDGIWEAIGIISFGEGCGRPNKPGVYTNIVRYVPWIVKEGLHGQAVRRTRFDRQVFGVMFERVNGVFGCRTRSTNVFDNQIPRSHVRTSLQTLVCRTEFDEPFNRAV</sequence>
<evidence type="ECO:0000256" key="4">
    <source>
        <dbReference type="ARBA" id="ARBA00023157"/>
    </source>
</evidence>
<feature type="signal peptide" evidence="6">
    <location>
        <begin position="1"/>
        <end position="19"/>
    </location>
</feature>
<dbReference type="GO" id="GO:0004252">
    <property type="term" value="F:serine-type endopeptidase activity"/>
    <property type="evidence" value="ECO:0007669"/>
    <property type="project" value="InterPro"/>
</dbReference>
<organism evidence="8 9">
    <name type="scientific">Halocaridina rubra</name>
    <name type="common">Hawaiian red shrimp</name>
    <dbReference type="NCBI Taxonomy" id="373956"/>
    <lineage>
        <taxon>Eukaryota</taxon>
        <taxon>Metazoa</taxon>
        <taxon>Ecdysozoa</taxon>
        <taxon>Arthropoda</taxon>
        <taxon>Crustacea</taxon>
        <taxon>Multicrustacea</taxon>
        <taxon>Malacostraca</taxon>
        <taxon>Eumalacostraca</taxon>
        <taxon>Eucarida</taxon>
        <taxon>Decapoda</taxon>
        <taxon>Pleocyemata</taxon>
        <taxon>Caridea</taxon>
        <taxon>Atyoidea</taxon>
        <taxon>Atyidae</taxon>
        <taxon>Halocaridina</taxon>
    </lineage>
</organism>
<keyword evidence="2 5" id="KW-0378">Hydrolase</keyword>
<dbReference type="InterPro" id="IPR001314">
    <property type="entry name" value="Peptidase_S1A"/>
</dbReference>
<evidence type="ECO:0000313" key="8">
    <source>
        <dbReference type="EMBL" id="KAK7072917.1"/>
    </source>
</evidence>
<dbReference type="InterPro" id="IPR009003">
    <property type="entry name" value="Peptidase_S1_PA"/>
</dbReference>
<dbReference type="PRINTS" id="PR00722">
    <property type="entry name" value="CHYMOTRYPSIN"/>
</dbReference>
<accession>A0AAN8WXS5</accession>
<dbReference type="GO" id="GO:0006508">
    <property type="term" value="P:proteolysis"/>
    <property type="evidence" value="ECO:0007669"/>
    <property type="project" value="UniProtKB-KW"/>
</dbReference>
<evidence type="ECO:0000256" key="2">
    <source>
        <dbReference type="ARBA" id="ARBA00022801"/>
    </source>
</evidence>
<dbReference type="InterPro" id="IPR018114">
    <property type="entry name" value="TRYPSIN_HIS"/>
</dbReference>
<comment type="caution">
    <text evidence="8">The sequence shown here is derived from an EMBL/GenBank/DDBJ whole genome shotgun (WGS) entry which is preliminary data.</text>
</comment>
<keyword evidence="8" id="KW-0812">Transmembrane</keyword>
<evidence type="ECO:0000256" key="5">
    <source>
        <dbReference type="RuleBase" id="RU363034"/>
    </source>
</evidence>
<reference evidence="8 9" key="1">
    <citation type="submission" date="2023-11" db="EMBL/GenBank/DDBJ databases">
        <title>Halocaridina rubra genome assembly.</title>
        <authorList>
            <person name="Smith C."/>
        </authorList>
    </citation>
    <scope>NUCLEOTIDE SEQUENCE [LARGE SCALE GENOMIC DNA]</scope>
    <source>
        <strain evidence="8">EP-1</strain>
        <tissue evidence="8">Whole</tissue>
    </source>
</reference>
<protein>
    <submittedName>
        <fullName evidence="8">Transmembrane protease serine 13</fullName>
    </submittedName>
</protein>
<dbReference type="AlphaFoldDB" id="A0AAN8WXS5"/>
<dbReference type="SMART" id="SM00020">
    <property type="entry name" value="Tryp_SPc"/>
    <property type="match status" value="1"/>
</dbReference>
<keyword evidence="3 5" id="KW-0720">Serine protease</keyword>
<dbReference type="PANTHER" id="PTHR24252:SF18">
    <property type="entry name" value="OVOCHYMASE 1"/>
    <property type="match status" value="1"/>
</dbReference>
<dbReference type="Pfam" id="PF00089">
    <property type="entry name" value="Trypsin"/>
    <property type="match status" value="1"/>
</dbReference>
<evidence type="ECO:0000256" key="6">
    <source>
        <dbReference type="SAM" id="SignalP"/>
    </source>
</evidence>
<dbReference type="SUPFAM" id="SSF50494">
    <property type="entry name" value="Trypsin-like serine proteases"/>
    <property type="match status" value="1"/>
</dbReference>
<dbReference type="InterPro" id="IPR033116">
    <property type="entry name" value="TRYPSIN_SER"/>
</dbReference>
<dbReference type="InterPro" id="IPR043504">
    <property type="entry name" value="Peptidase_S1_PA_chymotrypsin"/>
</dbReference>
<dbReference type="EMBL" id="JAXCGZ010013304">
    <property type="protein sequence ID" value="KAK7072917.1"/>
    <property type="molecule type" value="Genomic_DNA"/>
</dbReference>
<dbReference type="Proteomes" id="UP001381693">
    <property type="component" value="Unassembled WGS sequence"/>
</dbReference>
<evidence type="ECO:0000256" key="3">
    <source>
        <dbReference type="ARBA" id="ARBA00022825"/>
    </source>
</evidence>
<dbReference type="CDD" id="cd00190">
    <property type="entry name" value="Tryp_SPc"/>
    <property type="match status" value="1"/>
</dbReference>
<evidence type="ECO:0000259" key="7">
    <source>
        <dbReference type="PROSITE" id="PS50240"/>
    </source>
</evidence>
<gene>
    <name evidence="8" type="primary">TMPRSS13</name>
    <name evidence="8" type="ORF">SK128_013619</name>
</gene>
<keyword evidence="6" id="KW-0732">Signal</keyword>